<dbReference type="Pfam" id="PF00041">
    <property type="entry name" value="fn3"/>
    <property type="match status" value="1"/>
</dbReference>
<keyword evidence="3" id="KW-0146">Chitin degradation</keyword>
<dbReference type="InterPro" id="IPR013783">
    <property type="entry name" value="Ig-like_fold"/>
</dbReference>
<keyword evidence="5" id="KW-0119">Carbohydrate metabolism</keyword>
<evidence type="ECO:0000313" key="9">
    <source>
        <dbReference type="EMBL" id="MCM2394084.1"/>
    </source>
</evidence>
<evidence type="ECO:0000256" key="5">
    <source>
        <dbReference type="ARBA" id="ARBA00023326"/>
    </source>
</evidence>
<dbReference type="Gene3D" id="3.10.50.10">
    <property type="match status" value="1"/>
</dbReference>
<comment type="catalytic activity">
    <reaction evidence="1">
        <text>Random endo-hydrolysis of N-acetyl-beta-D-glucosaminide (1-&gt;4)-beta-linkages in chitin and chitodextrins.</text>
        <dbReference type="EC" id="3.2.1.14"/>
    </reaction>
</comment>
<comment type="caution">
    <text evidence="9">The sequence shown here is derived from an EMBL/GenBank/DDBJ whole genome shotgun (WGS) entry which is preliminary data.</text>
</comment>
<dbReference type="InterPro" id="IPR050314">
    <property type="entry name" value="Glycosyl_Hydrlase_18"/>
</dbReference>
<dbReference type="GO" id="GO:0016787">
    <property type="term" value="F:hydrolase activity"/>
    <property type="evidence" value="ECO:0007669"/>
    <property type="project" value="UniProtKB-KW"/>
</dbReference>
<accession>A0ABT0UZV2</accession>
<organism evidence="9 10">
    <name type="scientific">Streptomyces albipurpureus</name>
    <dbReference type="NCBI Taxonomy" id="2897419"/>
    <lineage>
        <taxon>Bacteria</taxon>
        <taxon>Bacillati</taxon>
        <taxon>Actinomycetota</taxon>
        <taxon>Actinomycetes</taxon>
        <taxon>Kitasatosporales</taxon>
        <taxon>Streptomycetaceae</taxon>
        <taxon>Streptomyces</taxon>
    </lineage>
</organism>
<dbReference type="InterPro" id="IPR011583">
    <property type="entry name" value="Chitinase_II/V-like_cat"/>
</dbReference>
<gene>
    <name evidence="9" type="ORF">NBG84_38440</name>
</gene>
<dbReference type="InterPro" id="IPR036116">
    <property type="entry name" value="FN3_sf"/>
</dbReference>
<dbReference type="PANTHER" id="PTHR11177">
    <property type="entry name" value="CHITINASE"/>
    <property type="match status" value="1"/>
</dbReference>
<keyword evidence="6" id="KW-0732">Signal</keyword>
<dbReference type="Proteomes" id="UP001431429">
    <property type="component" value="Unassembled WGS sequence"/>
</dbReference>
<dbReference type="Gene3D" id="2.60.40.10">
    <property type="entry name" value="Immunoglobulins"/>
    <property type="match status" value="1"/>
</dbReference>
<evidence type="ECO:0000256" key="4">
    <source>
        <dbReference type="ARBA" id="ARBA00023295"/>
    </source>
</evidence>
<dbReference type="PROSITE" id="PS50853">
    <property type="entry name" value="FN3"/>
    <property type="match status" value="1"/>
</dbReference>
<keyword evidence="10" id="KW-1185">Reference proteome</keyword>
<dbReference type="EC" id="3.2.1.14" evidence="2"/>
<dbReference type="InterPro" id="IPR017853">
    <property type="entry name" value="GH"/>
</dbReference>
<evidence type="ECO:0000256" key="3">
    <source>
        <dbReference type="ARBA" id="ARBA00023024"/>
    </source>
</evidence>
<feature type="signal peptide" evidence="6">
    <location>
        <begin position="1"/>
        <end position="36"/>
    </location>
</feature>
<reference evidence="9" key="1">
    <citation type="submission" date="2022-06" db="EMBL/GenBank/DDBJ databases">
        <title>Genome public.</title>
        <authorList>
            <person name="Sun Q."/>
        </authorList>
    </citation>
    <scope>NUCLEOTIDE SEQUENCE</scope>
    <source>
        <strain evidence="9">CWNU-1</strain>
    </source>
</reference>
<sequence>MRFEILATRIREGCFAAALWLLLPLALIGLTTPAQAVTNADSSTFGRAVDDVYPTAPGDVKISAVTDTAVTLSWTPSTYPRDIPYYNVEVISRHVGTTTYQSASTTFTTPHLLDKATDYEFAVSAVGVDWRISPRVIVKARTNGAATPPPANPVKLGVFHAKSGYIRDYQVKDVVTSGTAAKITHLTYAYGKVTGGKCAVGDTYTALEKTFQAERSVDGRADTWDQPLSGQINQLRKLKLQYPSLKIIWSFGGPENSGGFRQAMQDPAAFATSCAQLVNDPRWAGVFDGIDLDWDLPWKCEYTNTCDNGGPSTVKTMTQAFRTAFGNQIVTTTFNADHGVISYDYPGAAPYVDWFNVESYDYLRPTDPGTQNLVPPAHVYSYEHDSPWTVHHTFGQLRARGIHPNKLVLGIPSHALGWEGVVSSGSSWRASRPAWGNYGMGLEDYRNIKTRCPGPRVLGGSAYSTCGSLWWGYDTPDTVVGKMAYAKQYSLGGAFLSNLRGDTDEGELIDAIDRGLR</sequence>
<dbReference type="SUPFAM" id="SSF49265">
    <property type="entry name" value="Fibronectin type III"/>
    <property type="match status" value="1"/>
</dbReference>
<keyword evidence="9" id="KW-0378">Hydrolase</keyword>
<protein>
    <recommendedName>
        <fullName evidence="2">chitinase</fullName>
        <ecNumber evidence="2">3.2.1.14</ecNumber>
    </recommendedName>
</protein>
<dbReference type="CDD" id="cd00063">
    <property type="entry name" value="FN3"/>
    <property type="match status" value="1"/>
</dbReference>
<evidence type="ECO:0000259" key="8">
    <source>
        <dbReference type="PROSITE" id="PS51910"/>
    </source>
</evidence>
<dbReference type="SMART" id="SM00060">
    <property type="entry name" value="FN3"/>
    <property type="match status" value="1"/>
</dbReference>
<evidence type="ECO:0000256" key="1">
    <source>
        <dbReference type="ARBA" id="ARBA00000822"/>
    </source>
</evidence>
<evidence type="ECO:0000256" key="6">
    <source>
        <dbReference type="SAM" id="SignalP"/>
    </source>
</evidence>
<dbReference type="InterPro" id="IPR001223">
    <property type="entry name" value="Glyco_hydro18_cat"/>
</dbReference>
<feature type="domain" description="GH18" evidence="8">
    <location>
        <begin position="153"/>
        <end position="517"/>
    </location>
</feature>
<dbReference type="RefSeq" id="WP_250924367.1">
    <property type="nucleotide sequence ID" value="NZ_JAMQAW010000099.1"/>
</dbReference>
<evidence type="ECO:0000256" key="2">
    <source>
        <dbReference type="ARBA" id="ARBA00012729"/>
    </source>
</evidence>
<keyword evidence="5" id="KW-0624">Polysaccharide degradation</keyword>
<dbReference type="InterPro" id="IPR029070">
    <property type="entry name" value="Chitinase_insertion_sf"/>
</dbReference>
<keyword evidence="4" id="KW-0326">Glycosidase</keyword>
<dbReference type="PANTHER" id="PTHR11177:SF317">
    <property type="entry name" value="CHITINASE 12-RELATED"/>
    <property type="match status" value="1"/>
</dbReference>
<name>A0ABT0UZV2_9ACTN</name>
<dbReference type="Gene3D" id="3.20.20.80">
    <property type="entry name" value="Glycosidases"/>
    <property type="match status" value="1"/>
</dbReference>
<dbReference type="PROSITE" id="PS51910">
    <property type="entry name" value="GH18_2"/>
    <property type="match status" value="1"/>
</dbReference>
<dbReference type="SMART" id="SM00636">
    <property type="entry name" value="Glyco_18"/>
    <property type="match status" value="1"/>
</dbReference>
<dbReference type="InterPro" id="IPR003961">
    <property type="entry name" value="FN3_dom"/>
</dbReference>
<feature type="domain" description="Fibronectin type-III" evidence="7">
    <location>
        <begin position="56"/>
        <end position="150"/>
    </location>
</feature>
<feature type="chain" id="PRO_5046702874" description="chitinase" evidence="6">
    <location>
        <begin position="37"/>
        <end position="517"/>
    </location>
</feature>
<evidence type="ECO:0000259" key="7">
    <source>
        <dbReference type="PROSITE" id="PS50853"/>
    </source>
</evidence>
<dbReference type="Pfam" id="PF00704">
    <property type="entry name" value="Glyco_hydro_18"/>
    <property type="match status" value="1"/>
</dbReference>
<dbReference type="EMBL" id="JAMQAW010000099">
    <property type="protein sequence ID" value="MCM2394084.1"/>
    <property type="molecule type" value="Genomic_DNA"/>
</dbReference>
<proteinExistence type="predicted"/>
<dbReference type="SUPFAM" id="SSF51445">
    <property type="entry name" value="(Trans)glycosidases"/>
    <property type="match status" value="1"/>
</dbReference>
<evidence type="ECO:0000313" key="10">
    <source>
        <dbReference type="Proteomes" id="UP001431429"/>
    </source>
</evidence>